<dbReference type="Proteomes" id="UP000477386">
    <property type="component" value="Unassembled WGS sequence"/>
</dbReference>
<evidence type="ECO:0000313" key="2">
    <source>
        <dbReference type="Proteomes" id="UP000477386"/>
    </source>
</evidence>
<protein>
    <submittedName>
        <fullName evidence="1">Uncharacterized protein</fullName>
    </submittedName>
</protein>
<sequence>MKLTLKPTEVPFAVGDTVWVDQPYGSVHEFASFQATIMQIILDGGMANTLVIRKPQENHELVITNAIYGMKPVGEHAGSARVNVNVQLLPSEEKLFATQQELLDHQDRTE</sequence>
<accession>A0A6M0IRM0</accession>
<keyword evidence="2" id="KW-1185">Reference proteome</keyword>
<organism evidence="1 2">
    <name type="scientific">Spirosoma agri</name>
    <dbReference type="NCBI Taxonomy" id="1987381"/>
    <lineage>
        <taxon>Bacteria</taxon>
        <taxon>Pseudomonadati</taxon>
        <taxon>Bacteroidota</taxon>
        <taxon>Cytophagia</taxon>
        <taxon>Cytophagales</taxon>
        <taxon>Cytophagaceae</taxon>
        <taxon>Spirosoma</taxon>
    </lineage>
</organism>
<dbReference type="EMBL" id="JAAGNZ010000016">
    <property type="protein sequence ID" value="NEU70979.1"/>
    <property type="molecule type" value="Genomic_DNA"/>
</dbReference>
<evidence type="ECO:0000313" key="1">
    <source>
        <dbReference type="EMBL" id="NEU70979.1"/>
    </source>
</evidence>
<name>A0A6M0IRM0_9BACT</name>
<dbReference type="AlphaFoldDB" id="A0A6M0IRM0"/>
<reference evidence="1 2" key="1">
    <citation type="submission" date="2020-02" db="EMBL/GenBank/DDBJ databases">
        <title>Draft genome sequence of two Spirosoma agri KCTC 52727 and Spirosoma terrae KCTC 52035.</title>
        <authorList>
            <person name="Rojas J."/>
            <person name="Ambika Manirajan B."/>
            <person name="Ratering S."/>
            <person name="Suarez C."/>
            <person name="Schnell S."/>
        </authorList>
    </citation>
    <scope>NUCLEOTIDE SEQUENCE [LARGE SCALE GENOMIC DNA]</scope>
    <source>
        <strain evidence="1 2">KCTC 52727</strain>
    </source>
</reference>
<gene>
    <name evidence="1" type="ORF">GK091_29245</name>
</gene>
<comment type="caution">
    <text evidence="1">The sequence shown here is derived from an EMBL/GenBank/DDBJ whole genome shotgun (WGS) entry which is preliminary data.</text>
</comment>
<proteinExistence type="predicted"/>
<dbReference type="RefSeq" id="WP_164044291.1">
    <property type="nucleotide sequence ID" value="NZ_JAAGNZ010000016.1"/>
</dbReference>